<dbReference type="InterPro" id="IPR035979">
    <property type="entry name" value="RBD_domain_sf"/>
</dbReference>
<feature type="region of interest" description="Disordered" evidence="2">
    <location>
        <begin position="550"/>
        <end position="598"/>
    </location>
</feature>
<keyword evidence="1" id="KW-0694">RNA-binding</keyword>
<evidence type="ECO:0000256" key="2">
    <source>
        <dbReference type="SAM" id="MobiDB-lite"/>
    </source>
</evidence>
<proteinExistence type="predicted"/>
<dbReference type="InterPro" id="IPR050907">
    <property type="entry name" value="SRSF"/>
</dbReference>
<gene>
    <name evidence="4" type="ORF">CPB83DRAFT_836314</name>
</gene>
<accession>A0A9P6JNS8</accession>
<dbReference type="OrthoDB" id="410044at2759"/>
<dbReference type="InterPro" id="IPR000504">
    <property type="entry name" value="RRM_dom"/>
</dbReference>
<dbReference type="PROSITE" id="PS50102">
    <property type="entry name" value="RRM"/>
    <property type="match status" value="2"/>
</dbReference>
<feature type="domain" description="RRM" evidence="3">
    <location>
        <begin position="27"/>
        <end position="109"/>
    </location>
</feature>
<feature type="compositionally biased region" description="Polar residues" evidence="2">
    <location>
        <begin position="384"/>
        <end position="395"/>
    </location>
</feature>
<dbReference type="PANTHER" id="PTHR23147">
    <property type="entry name" value="SERINE/ARGININE RICH SPLICING FACTOR"/>
    <property type="match status" value="1"/>
</dbReference>
<organism evidence="4 5">
    <name type="scientific">Crepidotus variabilis</name>
    <dbReference type="NCBI Taxonomy" id="179855"/>
    <lineage>
        <taxon>Eukaryota</taxon>
        <taxon>Fungi</taxon>
        <taxon>Dikarya</taxon>
        <taxon>Basidiomycota</taxon>
        <taxon>Agaricomycotina</taxon>
        <taxon>Agaricomycetes</taxon>
        <taxon>Agaricomycetidae</taxon>
        <taxon>Agaricales</taxon>
        <taxon>Agaricineae</taxon>
        <taxon>Crepidotaceae</taxon>
        <taxon>Crepidotus</taxon>
    </lineage>
</organism>
<feature type="domain" description="RRM" evidence="3">
    <location>
        <begin position="466"/>
        <end position="546"/>
    </location>
</feature>
<feature type="compositionally biased region" description="Low complexity" evidence="2">
    <location>
        <begin position="728"/>
        <end position="743"/>
    </location>
</feature>
<feature type="region of interest" description="Disordered" evidence="2">
    <location>
        <begin position="844"/>
        <end position="868"/>
    </location>
</feature>
<feature type="region of interest" description="Disordered" evidence="2">
    <location>
        <begin position="422"/>
        <end position="446"/>
    </location>
</feature>
<evidence type="ECO:0000256" key="1">
    <source>
        <dbReference type="PROSITE-ProRule" id="PRU00176"/>
    </source>
</evidence>
<evidence type="ECO:0000259" key="3">
    <source>
        <dbReference type="PROSITE" id="PS50102"/>
    </source>
</evidence>
<comment type="caution">
    <text evidence="4">The sequence shown here is derived from an EMBL/GenBank/DDBJ whole genome shotgun (WGS) entry which is preliminary data.</text>
</comment>
<evidence type="ECO:0000313" key="4">
    <source>
        <dbReference type="EMBL" id="KAF9527717.1"/>
    </source>
</evidence>
<feature type="compositionally biased region" description="Polar residues" evidence="2">
    <location>
        <begin position="664"/>
        <end position="673"/>
    </location>
</feature>
<dbReference type="AlphaFoldDB" id="A0A9P6JNS8"/>
<dbReference type="Pfam" id="PF00076">
    <property type="entry name" value="RRM_1"/>
    <property type="match status" value="1"/>
</dbReference>
<reference evidence="4" key="1">
    <citation type="submission" date="2020-11" db="EMBL/GenBank/DDBJ databases">
        <authorList>
            <consortium name="DOE Joint Genome Institute"/>
            <person name="Ahrendt S."/>
            <person name="Riley R."/>
            <person name="Andreopoulos W."/>
            <person name="Labutti K."/>
            <person name="Pangilinan J."/>
            <person name="Ruiz-Duenas F.J."/>
            <person name="Barrasa J.M."/>
            <person name="Sanchez-Garcia M."/>
            <person name="Camarero S."/>
            <person name="Miyauchi S."/>
            <person name="Serrano A."/>
            <person name="Linde D."/>
            <person name="Babiker R."/>
            <person name="Drula E."/>
            <person name="Ayuso-Fernandez I."/>
            <person name="Pacheco R."/>
            <person name="Padilla G."/>
            <person name="Ferreira P."/>
            <person name="Barriuso J."/>
            <person name="Kellner H."/>
            <person name="Castanera R."/>
            <person name="Alfaro M."/>
            <person name="Ramirez L."/>
            <person name="Pisabarro A.G."/>
            <person name="Kuo A."/>
            <person name="Tritt A."/>
            <person name="Lipzen A."/>
            <person name="He G."/>
            <person name="Yan M."/>
            <person name="Ng V."/>
            <person name="Cullen D."/>
            <person name="Martin F."/>
            <person name="Rosso M.-N."/>
            <person name="Henrissat B."/>
            <person name="Hibbett D."/>
            <person name="Martinez A.T."/>
            <person name="Grigoriev I.V."/>
        </authorList>
    </citation>
    <scope>NUCLEOTIDE SEQUENCE</scope>
    <source>
        <strain evidence="4">CBS 506.95</strain>
    </source>
</reference>
<protein>
    <recommendedName>
        <fullName evidence="3">RRM domain-containing protein</fullName>
    </recommendedName>
</protein>
<dbReference type="InterPro" id="IPR012677">
    <property type="entry name" value="Nucleotide-bd_a/b_plait_sf"/>
</dbReference>
<dbReference type="SUPFAM" id="SSF54928">
    <property type="entry name" value="RNA-binding domain, RBD"/>
    <property type="match status" value="2"/>
</dbReference>
<dbReference type="CDD" id="cd00590">
    <property type="entry name" value="RRM_SF"/>
    <property type="match status" value="1"/>
</dbReference>
<name>A0A9P6JNS8_9AGAR</name>
<feature type="region of interest" description="Disordered" evidence="2">
    <location>
        <begin position="378"/>
        <end position="408"/>
    </location>
</feature>
<dbReference type="Gene3D" id="3.30.70.330">
    <property type="match status" value="2"/>
</dbReference>
<dbReference type="Proteomes" id="UP000807306">
    <property type="component" value="Unassembled WGS sequence"/>
</dbReference>
<feature type="region of interest" description="Disordered" evidence="2">
    <location>
        <begin position="629"/>
        <end position="673"/>
    </location>
</feature>
<keyword evidence="5" id="KW-1185">Reference proteome</keyword>
<dbReference type="GO" id="GO:0003723">
    <property type="term" value="F:RNA binding"/>
    <property type="evidence" value="ECO:0007669"/>
    <property type="project" value="UniProtKB-UniRule"/>
</dbReference>
<feature type="compositionally biased region" description="Polar residues" evidence="2">
    <location>
        <begin position="422"/>
        <end position="441"/>
    </location>
</feature>
<dbReference type="EMBL" id="MU157858">
    <property type="protein sequence ID" value="KAF9527717.1"/>
    <property type="molecule type" value="Genomic_DNA"/>
</dbReference>
<sequence length="952" mass="104468">MDPGQQNESTESSCITKQKDDKLPHDASVFVGSLPSNIDQGDLTRMLMEHLSEHTQIKNIKVVRDSKGGVCAFVQCENASLANALIKTLQSSSPKPFMGRNLRYEPARAFRTLLISYRKPMQSICPSGLISSHDPGLADEELELELPTAIRIWKHRNSRFHSILYNLEAVRAHDEVGHTELGSAGPENVFFADPIRYDEEALESLTTFFGPLESFGIFEPNKENQDQSLDIGQFPPPHNAPRSACMDSRCWEVKWEHRDDCVSALMTLRRIPHVTATWAHQPSIAPSFQPQPYARNNGGAPYAMHVQQRLPSGLPFMPSQNFYSPQFMPPSQPFQPAARGQHQRGLSHPYFGRALAERTPHQLWDREIHHVDTAAKPCYPGRSGFSSMQLGSQTVETEEPSSPDPDGQELFMPQTPALDSSSITPVTPGSQFPVTPTTGGTSYEGLGPKDDRLFYKAANDREVDPTTLFVGGLEISGPSAWDEDRVKSFFSRFGGLESVKVVRPANAAAAFAFVKFNNPESPARAVFEEHNRVYDGRAMRVQLRDVNPTRGNWKFNRGRGRFPHQQGYTTQRRLNSRPPLEVEDKNLSPFNNAGYNDHGTDVNNSISMSSLASALPLGEDSAQSEIAPIEASAASVNDTNDNSDPPRYREWYDDLQPSVPTPEPSSLGSSASATGVPYAAPSFQYPPAGGYYPVTPWMPPYLPPAPYPMPYYAGYPPYHPPAHPQQPPSLGSTSSSDASSPTPVGQPVWPGMGAYGSFIPYPVMPPRSAFNGQAAQTPATAQAPVVPTGFIHNEQGTLIAIYQPEALNQYMAVAGPNSTLAPTMNGDGTQRLGPHTPSLSRPYEHGTVSATPPHHQLNGGPSASAAVPDHRYHGFQRPPMSFRPTDGNFMIPGSPSGHRRPHNRAFQQNFNGVRNPNYGYNSSRASNGRTGRGFLQNVPSPATGRLGYDWAR</sequence>
<dbReference type="SMART" id="SM00360">
    <property type="entry name" value="RRM"/>
    <property type="match status" value="2"/>
</dbReference>
<feature type="region of interest" description="Disordered" evidence="2">
    <location>
        <begin position="722"/>
        <end position="747"/>
    </location>
</feature>
<feature type="compositionally biased region" description="Polar residues" evidence="2">
    <location>
        <begin position="1"/>
        <end position="16"/>
    </location>
</feature>
<feature type="region of interest" description="Disordered" evidence="2">
    <location>
        <begin position="1"/>
        <end position="21"/>
    </location>
</feature>
<evidence type="ECO:0000313" key="5">
    <source>
        <dbReference type="Proteomes" id="UP000807306"/>
    </source>
</evidence>